<sequence length="45" mass="5087">MNQGAVLQMKKEIRAEEKLHIILEKAENGNPKSIALLEQINTLTK</sequence>
<dbReference type="Proteomes" id="UP000031861">
    <property type="component" value="Plasmid pBFI_2"/>
</dbReference>
<evidence type="ECO:0000313" key="2">
    <source>
        <dbReference type="Proteomes" id="UP000031861"/>
    </source>
</evidence>
<protein>
    <submittedName>
        <fullName evidence="1">Uncharacterized protein</fullName>
    </submittedName>
</protein>
<evidence type="ECO:0000313" key="1">
    <source>
        <dbReference type="EMBL" id="AJI08506.1"/>
    </source>
</evidence>
<organism evidence="1 2">
    <name type="scientific">Bacillus cereus 03BB108</name>
    <dbReference type="NCBI Taxonomy" id="451709"/>
    <lineage>
        <taxon>Bacteria</taxon>
        <taxon>Bacillati</taxon>
        <taxon>Bacillota</taxon>
        <taxon>Bacilli</taxon>
        <taxon>Bacillales</taxon>
        <taxon>Bacillaceae</taxon>
        <taxon>Bacillus</taxon>
        <taxon>Bacillus cereus group</taxon>
    </lineage>
</organism>
<accession>A0AAN0SQR3</accession>
<geneLocation type="plasmid" evidence="1 2">
    <name>pBFI_2</name>
</geneLocation>
<gene>
    <name evidence="1" type="ORF">AK40_5996</name>
</gene>
<keyword evidence="1" id="KW-0614">Plasmid</keyword>
<dbReference type="AlphaFoldDB" id="A0AAN0SQR3"/>
<reference evidence="1 2" key="1">
    <citation type="journal article" date="2015" name="Genome Announc.">
        <title>Complete genome sequences for 35 biothreat assay-relevant bacillus species.</title>
        <authorList>
            <person name="Johnson S.L."/>
            <person name="Daligault H.E."/>
            <person name="Davenport K.W."/>
            <person name="Jaissle J."/>
            <person name="Frey K.G."/>
            <person name="Ladner J.T."/>
            <person name="Broomall S.M."/>
            <person name="Bishop-Lilly K.A."/>
            <person name="Bruce D.C."/>
            <person name="Gibbons H.S."/>
            <person name="Coyne S.R."/>
            <person name="Lo C.C."/>
            <person name="Meincke L."/>
            <person name="Munk A.C."/>
            <person name="Koroleva G.I."/>
            <person name="Rosenzweig C.N."/>
            <person name="Palacios G.F."/>
            <person name="Redden C.L."/>
            <person name="Minogue T.D."/>
            <person name="Chain P.S."/>
        </authorList>
    </citation>
    <scope>NUCLEOTIDE SEQUENCE [LARGE SCALE GENOMIC DNA]</scope>
    <source>
        <strain evidence="1 2">03BB108</strain>
    </source>
</reference>
<name>A0AAN0SQR3_BACCE</name>
<proteinExistence type="predicted"/>
<dbReference type="EMBL" id="CP009636">
    <property type="protein sequence ID" value="AJI08506.1"/>
    <property type="molecule type" value="Genomic_DNA"/>
</dbReference>